<dbReference type="PANTHER" id="PTHR16740:SF1">
    <property type="entry name" value="CYTOCHROME B5-RELATED PROTEIN-RELATED"/>
    <property type="match status" value="1"/>
</dbReference>
<comment type="caution">
    <text evidence="8">The sequence shown here is derived from an EMBL/GenBank/DDBJ whole genome shotgun (WGS) entry which is preliminary data.</text>
</comment>
<reference evidence="9" key="1">
    <citation type="submission" date="2023-01" db="EMBL/GenBank/DDBJ databases">
        <title>Key to firefly adult light organ development and bioluminescence: homeobox transcription factors regulate luciferase expression and transportation to peroxisome.</title>
        <authorList>
            <person name="Fu X."/>
        </authorList>
    </citation>
    <scope>NUCLEOTIDE SEQUENCE [LARGE SCALE GENOMIC DNA]</scope>
</reference>
<dbReference type="GO" id="GO:0006629">
    <property type="term" value="P:lipid metabolic process"/>
    <property type="evidence" value="ECO:0007669"/>
    <property type="project" value="InterPro"/>
</dbReference>
<feature type="transmembrane region" description="Helical" evidence="6">
    <location>
        <begin position="272"/>
        <end position="293"/>
    </location>
</feature>
<dbReference type="Pfam" id="PF00487">
    <property type="entry name" value="FA_desaturase"/>
    <property type="match status" value="2"/>
</dbReference>
<keyword evidence="6" id="KW-0812">Transmembrane</keyword>
<keyword evidence="3" id="KW-0408">Iron</keyword>
<dbReference type="EMBL" id="JARPUR010000006">
    <property type="protein sequence ID" value="KAK4873786.1"/>
    <property type="molecule type" value="Genomic_DNA"/>
</dbReference>
<proteinExistence type="predicted"/>
<dbReference type="InterPro" id="IPR053100">
    <property type="entry name" value="Cytochrome_b5-related"/>
</dbReference>
<dbReference type="FunFam" id="3.10.120.10:FF:000020">
    <property type="entry name" value="Cytochrome b5-related protein"/>
    <property type="match status" value="1"/>
</dbReference>
<gene>
    <name evidence="8" type="ORF">RN001_013146</name>
</gene>
<dbReference type="Proteomes" id="UP001353858">
    <property type="component" value="Unassembled WGS sequence"/>
</dbReference>
<evidence type="ECO:0000313" key="9">
    <source>
        <dbReference type="Proteomes" id="UP001353858"/>
    </source>
</evidence>
<keyword evidence="1" id="KW-0349">Heme</keyword>
<keyword evidence="6" id="KW-1133">Transmembrane helix</keyword>
<feature type="transmembrane region" description="Helical" evidence="6">
    <location>
        <begin position="727"/>
        <end position="753"/>
    </location>
</feature>
<dbReference type="AlphaFoldDB" id="A0AAN7P3Z7"/>
<keyword evidence="6" id="KW-0472">Membrane</keyword>
<dbReference type="Gene3D" id="3.10.120.10">
    <property type="entry name" value="Cytochrome b5-like heme/steroid binding domain"/>
    <property type="match status" value="2"/>
</dbReference>
<dbReference type="GO" id="GO:0020037">
    <property type="term" value="F:heme binding"/>
    <property type="evidence" value="ECO:0007669"/>
    <property type="project" value="InterPro"/>
</dbReference>
<keyword evidence="2" id="KW-0479">Metal-binding</keyword>
<evidence type="ECO:0000256" key="6">
    <source>
        <dbReference type="SAM" id="Phobius"/>
    </source>
</evidence>
<organism evidence="8 9">
    <name type="scientific">Aquatica leii</name>
    <dbReference type="NCBI Taxonomy" id="1421715"/>
    <lineage>
        <taxon>Eukaryota</taxon>
        <taxon>Metazoa</taxon>
        <taxon>Ecdysozoa</taxon>
        <taxon>Arthropoda</taxon>
        <taxon>Hexapoda</taxon>
        <taxon>Insecta</taxon>
        <taxon>Pterygota</taxon>
        <taxon>Neoptera</taxon>
        <taxon>Endopterygota</taxon>
        <taxon>Coleoptera</taxon>
        <taxon>Polyphaga</taxon>
        <taxon>Elateriformia</taxon>
        <taxon>Elateroidea</taxon>
        <taxon>Lampyridae</taxon>
        <taxon>Luciolinae</taxon>
        <taxon>Aquatica</taxon>
    </lineage>
</organism>
<dbReference type="GO" id="GO:0046872">
    <property type="term" value="F:metal ion binding"/>
    <property type="evidence" value="ECO:0007669"/>
    <property type="project" value="UniProtKB-KW"/>
</dbReference>
<feature type="transmembrane region" description="Helical" evidence="6">
    <location>
        <begin position="299"/>
        <end position="321"/>
    </location>
</feature>
<dbReference type="InterPro" id="IPR005804">
    <property type="entry name" value="FA_desaturase_dom"/>
</dbReference>
<sequence length="879" mass="102358">MSQRIQPSLNFKYPTNRDSRFKSPSLWLESKKIDDDTDGLWRIHDNLYDVSDFISSHPGGPMWLELTKGTDATEAFEAHHISSLAEEFLKKYFVRKADKPRNSPFTFKDDGFYRTLKRNVAVALKTVPKDSANVSDYITDVLCLGTFICAILSSQLSSVFFAVVSSFCLSLTTIAAHNYFHRKDNFRMYYFNLCLMDFREWRISHSLSHHLFPNTIYDFEISGFEPFIQYLPNKKSLLVKWSSSLLILILWTLLFHLSYIKRMLETYHKKNYFNMIDAIPFAIPLAMYIFSGASLFKVIGMWILIVLLGSFIFSVIGFNAAHHHPDIFHEGDTPRASVDIDWGIHQLDSVADRYEITGNTFLVLTNFGDHALHHIFPTLDHATLQYLYPTFENTMKQFGLNLQMKSQIDMIVGQFKQLRRDKPNMVPPGSKMMVNSLIYYFFPLRDNDTSNPSTLGLKYPIYRDDRTKSGNSWLAGKRIEDGAENLWRVYDNLYNLNDFVEKHPGGSEWLELTKGTDITEAFESHHLYKKAEEMLPSFFVREAKTARDSPFTFNDGDFYKTLKERVREVYKDLPKWPVVKSKIITDALFISYLVSAVAAAYYWSFTAGFIAGMLLYFTAVAAHNFFHQKDNIRMYYFNFTLMSSRTWRISHAMSHHMFPNTVKDLEVSEVEPFLQYLTTKKTLCVRYMSWLYSPIVYSMLYLGFWIRETSEVIHKESNFEKTRLLPFFVPLLMYTITGLPLLKVLLMFTWIIVTSSLYFGFIGLNAGHHHPDIFHDGDMPRAKTELDWGLHQMDTTVESKDIAGSHFMVLTHFGNHTLHHLFPTIDHGLLRYLYPVLQKTCEDFGIEFRTYSMLKLVRGQFQQLARIKPRTDLGLTKRL</sequence>
<feature type="transmembrane region" description="Helical" evidence="6">
    <location>
        <begin position="609"/>
        <end position="626"/>
    </location>
</feature>
<evidence type="ECO:0000256" key="3">
    <source>
        <dbReference type="ARBA" id="ARBA00023004"/>
    </source>
</evidence>
<feature type="transmembrane region" description="Helical" evidence="6">
    <location>
        <begin position="690"/>
        <end position="707"/>
    </location>
</feature>
<evidence type="ECO:0000313" key="8">
    <source>
        <dbReference type="EMBL" id="KAK4873786.1"/>
    </source>
</evidence>
<evidence type="ECO:0000256" key="1">
    <source>
        <dbReference type="ARBA" id="ARBA00022617"/>
    </source>
</evidence>
<feature type="transmembrane region" description="Helical" evidence="6">
    <location>
        <begin position="583"/>
        <end position="603"/>
    </location>
</feature>
<evidence type="ECO:0000256" key="5">
    <source>
        <dbReference type="ARBA" id="ARBA00073492"/>
    </source>
</evidence>
<feature type="domain" description="Cytochrome b5 heme-binding" evidence="7">
    <location>
        <begin position="459"/>
        <end position="544"/>
    </location>
</feature>
<evidence type="ECO:0000259" key="7">
    <source>
        <dbReference type="PROSITE" id="PS50255"/>
    </source>
</evidence>
<feature type="domain" description="Cytochrome b5 heme-binding" evidence="7">
    <location>
        <begin position="29"/>
        <end position="98"/>
    </location>
</feature>
<name>A0AAN7P3Z7_9COLE</name>
<dbReference type="SMART" id="SM01117">
    <property type="entry name" value="Cyt-b5"/>
    <property type="match status" value="2"/>
</dbReference>
<dbReference type="Pfam" id="PF00173">
    <property type="entry name" value="Cyt-b5"/>
    <property type="match status" value="2"/>
</dbReference>
<dbReference type="InterPro" id="IPR018506">
    <property type="entry name" value="Cyt_B5_heme-BS"/>
</dbReference>
<feature type="transmembrane region" description="Helical" evidence="6">
    <location>
        <begin position="159"/>
        <end position="180"/>
    </location>
</feature>
<protein>
    <recommendedName>
        <fullName evidence="5">Cytochrome b5-related protein</fullName>
    </recommendedName>
</protein>
<comment type="function">
    <text evidence="4">May play a role in muscle cell metabolism.</text>
</comment>
<dbReference type="SUPFAM" id="SSF55856">
    <property type="entry name" value="Cytochrome b5-like heme/steroid binding domain"/>
    <property type="match status" value="2"/>
</dbReference>
<dbReference type="PROSITE" id="PS00191">
    <property type="entry name" value="CYTOCHROME_B5_1"/>
    <property type="match status" value="2"/>
</dbReference>
<dbReference type="InterPro" id="IPR001199">
    <property type="entry name" value="Cyt_B5-like_heme/steroid-bd"/>
</dbReference>
<dbReference type="PANTHER" id="PTHR16740">
    <property type="entry name" value="CYTOCHROME B5-RELATED PROTEIN-RELATED"/>
    <property type="match status" value="1"/>
</dbReference>
<feature type="transmembrane region" description="Helical" evidence="6">
    <location>
        <begin position="241"/>
        <end position="260"/>
    </location>
</feature>
<dbReference type="InterPro" id="IPR036400">
    <property type="entry name" value="Cyt_B5-like_heme/steroid_sf"/>
</dbReference>
<dbReference type="PROSITE" id="PS50255">
    <property type="entry name" value="CYTOCHROME_B5_2"/>
    <property type="match status" value="2"/>
</dbReference>
<evidence type="ECO:0000256" key="4">
    <source>
        <dbReference type="ARBA" id="ARBA00055674"/>
    </source>
</evidence>
<accession>A0AAN7P3Z7</accession>
<evidence type="ECO:0000256" key="2">
    <source>
        <dbReference type="ARBA" id="ARBA00022723"/>
    </source>
</evidence>
<keyword evidence="9" id="KW-1185">Reference proteome</keyword>